<keyword evidence="2" id="KW-1185">Reference proteome</keyword>
<dbReference type="Pfam" id="PF05742">
    <property type="entry name" value="TANGO2"/>
    <property type="match status" value="1"/>
</dbReference>
<comment type="caution">
    <text evidence="1">The sequence shown here is derived from an EMBL/GenBank/DDBJ whole genome shotgun (WGS) entry which is preliminary data.</text>
</comment>
<dbReference type="AlphaFoldDB" id="A0A9X4N0D8"/>
<dbReference type="PANTHER" id="PTHR17985:SF8">
    <property type="entry name" value="TRANSPORT AND GOLGI ORGANIZATION PROTEIN 2 HOMOLOG"/>
    <property type="match status" value="1"/>
</dbReference>
<accession>A0A9X4N0D8</accession>
<dbReference type="Proteomes" id="UP001152599">
    <property type="component" value="Unassembled WGS sequence"/>
</dbReference>
<sequence>MCILSIIRTDNKFTLTHNRDEDVARITSQTLITKEINNQLATFPMDIQSQGTWILTSSTWSTAILNGGFKLHQRKPSYKHSRGLFPYMLLAYENAPEYVESLDLNKIEPFTQVMYNHKTKELHRLVWDGIEKHLSEIQDDVFVISSSTLYDREEKKSHESAIKALKSPSSDELARLHKGLSWSHNPDIPMLKTTSQVQIIANNENKSMKFTKFVND</sequence>
<dbReference type="PANTHER" id="PTHR17985">
    <property type="entry name" value="SER/THR-RICH PROTEIN T10 IN DGCR REGION"/>
    <property type="match status" value="1"/>
</dbReference>
<dbReference type="RefSeq" id="WP_304420492.1">
    <property type="nucleotide sequence ID" value="NZ_JANCMU010000002.1"/>
</dbReference>
<name>A0A9X4N0D8_9FLAO</name>
<evidence type="ECO:0000313" key="2">
    <source>
        <dbReference type="Proteomes" id="UP001152599"/>
    </source>
</evidence>
<organism evidence="1 2">
    <name type="scientific">Profundicola chukchiensis</name>
    <dbReference type="NCBI Taxonomy" id="2961959"/>
    <lineage>
        <taxon>Bacteria</taxon>
        <taxon>Pseudomonadati</taxon>
        <taxon>Bacteroidota</taxon>
        <taxon>Flavobacteriia</taxon>
        <taxon>Flavobacteriales</taxon>
        <taxon>Weeksellaceae</taxon>
        <taxon>Profundicola</taxon>
    </lineage>
</organism>
<dbReference type="EMBL" id="JANCMU010000002">
    <property type="protein sequence ID" value="MDG4945971.1"/>
    <property type="molecule type" value="Genomic_DNA"/>
</dbReference>
<proteinExistence type="predicted"/>
<reference evidence="1" key="1">
    <citation type="submission" date="2022-07" db="EMBL/GenBank/DDBJ databases">
        <title>Description and genome-wide analysis of Profundicola chukchiensis gen. nov., sp. nov., marine bacteria isolated from bottom sediments of the Chukchi Sea.</title>
        <authorList>
            <person name="Romanenko L."/>
            <person name="Otstavnykh N."/>
            <person name="Kurilenko V."/>
            <person name="Eremeev V."/>
            <person name="Velansky P."/>
            <person name="Mikhailov V."/>
            <person name="Isaeva M."/>
        </authorList>
    </citation>
    <scope>NUCLEOTIDE SEQUENCE</scope>
    <source>
        <strain evidence="1">KMM 9713</strain>
    </source>
</reference>
<dbReference type="InterPro" id="IPR008551">
    <property type="entry name" value="TANGO2"/>
</dbReference>
<protein>
    <submittedName>
        <fullName evidence="1">NRDE family protein</fullName>
    </submittedName>
</protein>
<gene>
    <name evidence="1" type="ORF">NMK71_06060</name>
</gene>
<evidence type="ECO:0000313" key="1">
    <source>
        <dbReference type="EMBL" id="MDG4945971.1"/>
    </source>
</evidence>